<evidence type="ECO:0000313" key="2">
    <source>
        <dbReference type="EMBL" id="KAK1419003.1"/>
    </source>
</evidence>
<evidence type="ECO:0000313" key="3">
    <source>
        <dbReference type="Proteomes" id="UP001229421"/>
    </source>
</evidence>
<organism evidence="2 3">
    <name type="scientific">Tagetes erecta</name>
    <name type="common">African marigold</name>
    <dbReference type="NCBI Taxonomy" id="13708"/>
    <lineage>
        <taxon>Eukaryota</taxon>
        <taxon>Viridiplantae</taxon>
        <taxon>Streptophyta</taxon>
        <taxon>Embryophyta</taxon>
        <taxon>Tracheophyta</taxon>
        <taxon>Spermatophyta</taxon>
        <taxon>Magnoliopsida</taxon>
        <taxon>eudicotyledons</taxon>
        <taxon>Gunneridae</taxon>
        <taxon>Pentapetalae</taxon>
        <taxon>asterids</taxon>
        <taxon>campanulids</taxon>
        <taxon>Asterales</taxon>
        <taxon>Asteraceae</taxon>
        <taxon>Asteroideae</taxon>
        <taxon>Heliantheae alliance</taxon>
        <taxon>Tageteae</taxon>
        <taxon>Tagetes</taxon>
    </lineage>
</organism>
<keyword evidence="1" id="KW-1133">Transmembrane helix</keyword>
<feature type="transmembrane region" description="Helical" evidence="1">
    <location>
        <begin position="44"/>
        <end position="63"/>
    </location>
</feature>
<evidence type="ECO:0008006" key="4">
    <source>
        <dbReference type="Google" id="ProtNLM"/>
    </source>
</evidence>
<keyword evidence="3" id="KW-1185">Reference proteome</keyword>
<gene>
    <name evidence="2" type="ORF">QVD17_28158</name>
</gene>
<reference evidence="2" key="1">
    <citation type="journal article" date="2023" name="bioRxiv">
        <title>Improved chromosome-level genome assembly for marigold (Tagetes erecta).</title>
        <authorList>
            <person name="Jiang F."/>
            <person name="Yuan L."/>
            <person name="Wang S."/>
            <person name="Wang H."/>
            <person name="Xu D."/>
            <person name="Wang A."/>
            <person name="Fan W."/>
        </authorList>
    </citation>
    <scope>NUCLEOTIDE SEQUENCE</scope>
    <source>
        <strain evidence="2">WSJ</strain>
        <tissue evidence="2">Leaf</tissue>
    </source>
</reference>
<feature type="transmembrane region" description="Helical" evidence="1">
    <location>
        <begin position="12"/>
        <end position="38"/>
    </location>
</feature>
<dbReference type="AlphaFoldDB" id="A0AAD8KCA9"/>
<sequence length="134" mass="14566">MDIGAADPVPQVLDVMCVRVGLILLDLIHAATTVFAFLQQHVVMPPSSSLNFIITLFLAFTGIKSQGQPDFPFITHPLLARFSINSIVMYGLCCAAELVTSGLDPNSLFVIIPRFGKLCSLCILVTSLACLFYF</sequence>
<name>A0AAD8KCA9_TARER</name>
<dbReference type="Proteomes" id="UP001229421">
    <property type="component" value="Unassembled WGS sequence"/>
</dbReference>
<accession>A0AAD8KCA9</accession>
<evidence type="ECO:0000256" key="1">
    <source>
        <dbReference type="SAM" id="Phobius"/>
    </source>
</evidence>
<keyword evidence="1" id="KW-0472">Membrane</keyword>
<dbReference type="EMBL" id="JAUHHV010000007">
    <property type="protein sequence ID" value="KAK1419003.1"/>
    <property type="molecule type" value="Genomic_DNA"/>
</dbReference>
<feature type="transmembrane region" description="Helical" evidence="1">
    <location>
        <begin position="115"/>
        <end position="133"/>
    </location>
</feature>
<proteinExistence type="predicted"/>
<keyword evidence="1" id="KW-0812">Transmembrane</keyword>
<protein>
    <recommendedName>
        <fullName evidence="4">Transmembrane protein</fullName>
    </recommendedName>
</protein>
<comment type="caution">
    <text evidence="2">The sequence shown here is derived from an EMBL/GenBank/DDBJ whole genome shotgun (WGS) entry which is preliminary data.</text>
</comment>